<dbReference type="Proteomes" id="UP001230156">
    <property type="component" value="Unassembled WGS sequence"/>
</dbReference>
<dbReference type="Pfam" id="PF01471">
    <property type="entry name" value="PG_binding_1"/>
    <property type="match status" value="1"/>
</dbReference>
<evidence type="ECO:0000313" key="3">
    <source>
        <dbReference type="EMBL" id="MDQ7249164.1"/>
    </source>
</evidence>
<keyword evidence="4" id="KW-1185">Reference proteome</keyword>
<dbReference type="SUPFAM" id="SSF47090">
    <property type="entry name" value="PGBD-like"/>
    <property type="match status" value="1"/>
</dbReference>
<dbReference type="EMBL" id="JAUYVI010000005">
    <property type="protein sequence ID" value="MDQ7249164.1"/>
    <property type="molecule type" value="Genomic_DNA"/>
</dbReference>
<evidence type="ECO:0000259" key="2">
    <source>
        <dbReference type="Pfam" id="PF01471"/>
    </source>
</evidence>
<evidence type="ECO:0000313" key="4">
    <source>
        <dbReference type="Proteomes" id="UP001230156"/>
    </source>
</evidence>
<keyword evidence="1" id="KW-0732">Signal</keyword>
<comment type="caution">
    <text evidence="3">The sequence shown here is derived from an EMBL/GenBank/DDBJ whole genome shotgun (WGS) entry which is preliminary data.</text>
</comment>
<gene>
    <name evidence="3" type="ORF">Q8A70_15865</name>
</gene>
<feature type="domain" description="Peptidoglycan binding-like" evidence="2">
    <location>
        <begin position="469"/>
        <end position="529"/>
    </location>
</feature>
<proteinExistence type="predicted"/>
<accession>A0ABU0YN68</accession>
<protein>
    <submittedName>
        <fullName evidence="3">Peptidoglycan-binding domain-containing protein</fullName>
    </submittedName>
</protein>
<name>A0ABU0YN68_9PROT</name>
<dbReference type="InterPro" id="IPR036365">
    <property type="entry name" value="PGBD-like_sf"/>
</dbReference>
<organism evidence="3 4">
    <name type="scientific">Dongia sedimenti</name>
    <dbReference type="NCBI Taxonomy" id="3064282"/>
    <lineage>
        <taxon>Bacteria</taxon>
        <taxon>Pseudomonadati</taxon>
        <taxon>Pseudomonadota</taxon>
        <taxon>Alphaproteobacteria</taxon>
        <taxon>Rhodospirillales</taxon>
        <taxon>Dongiaceae</taxon>
        <taxon>Dongia</taxon>
    </lineage>
</organism>
<feature type="chain" id="PRO_5047454117" evidence="1">
    <location>
        <begin position="25"/>
        <end position="639"/>
    </location>
</feature>
<feature type="signal peptide" evidence="1">
    <location>
        <begin position="1"/>
        <end position="24"/>
    </location>
</feature>
<sequence length="639" mass="67033">MATASGKMLVARKIAALGIAANLAACSVFNPHVRPSGAESTKMLPTDVRFAGGMSDAVAYADSWRWEYYDAVGNDSELRNAIALSLIPIGAAALFFGVTGISTTDVIAGLGIGGASIYGAGSYLQSTPRQRIYLAGSQAIGCAMLAARPMLMQQEDWKALGTENRDLRLAIADVEAKADSVRAWLLQLKEKDQAGPDATVANVVLQTTQTLLDRGNAVYASGNKLYTQVAQAGATLHLKVDSIRDEVSRQITFTEPTLEDIKKIVAGLGSSATEFRPVAPVAAPKAPTTPVTKQLATKSAEVEQLNLAVADLNTAIPTLVAAINAVAARVDAAAVGNAFESVIACQVADAVPHFTVSPDVTSQNLPAGQTVAFTVTGQAKQPSATLTGNVVPGVDVNVKGNGVFIAEVTAKGDTPGGTTQLLIQDGTTTKTIDIVVQKGTKTVPAAQSQSQAQPAAELRSTWEKASSKPQRINVQKALNIERKKADTNAVLLAEDGAFGDKTRKAIGEYQALNKLQPTEEIDKELFDRLMLLVPADQQSQAVTPVVLPPPTGDEAMPATTRASAEECPTGPQGKFETALDAPTIKQIQEGLGLLGDRLTGVLDKDTRKLVFKLNGTVTPPPPDLCLLTRPLAEFILNGS</sequence>
<evidence type="ECO:0000256" key="1">
    <source>
        <dbReference type="SAM" id="SignalP"/>
    </source>
</evidence>
<reference evidence="4" key="1">
    <citation type="submission" date="2023-08" db="EMBL/GenBank/DDBJ databases">
        <title>Rhodospirillaceae gen. nov., a novel taxon isolated from the Yangtze River Yuezi River estuary sludge.</title>
        <authorList>
            <person name="Ruan L."/>
        </authorList>
    </citation>
    <scope>NUCLEOTIDE SEQUENCE [LARGE SCALE GENOMIC DNA]</scope>
    <source>
        <strain evidence="4">R-7</strain>
    </source>
</reference>
<dbReference type="InterPro" id="IPR002477">
    <property type="entry name" value="Peptidoglycan-bd-like"/>
</dbReference>
<dbReference type="RefSeq" id="WP_379956857.1">
    <property type="nucleotide sequence ID" value="NZ_JAUYVI010000005.1"/>
</dbReference>